<feature type="transmembrane region" description="Helical" evidence="1">
    <location>
        <begin position="187"/>
        <end position="207"/>
    </location>
</feature>
<feature type="transmembrane region" description="Helical" evidence="1">
    <location>
        <begin position="214"/>
        <end position="232"/>
    </location>
</feature>
<dbReference type="GO" id="GO:0000271">
    <property type="term" value="P:polysaccharide biosynthetic process"/>
    <property type="evidence" value="ECO:0007669"/>
    <property type="project" value="TreeGrafter"/>
</dbReference>
<feature type="transmembrane region" description="Helical" evidence="1">
    <location>
        <begin position="129"/>
        <end position="148"/>
    </location>
</feature>
<feature type="domain" description="Acyltransferase 3" evidence="2">
    <location>
        <begin position="8"/>
        <end position="329"/>
    </location>
</feature>
<dbReference type="AlphaFoldDB" id="A0A9X1PDU2"/>
<feature type="transmembrane region" description="Helical" evidence="1">
    <location>
        <begin position="12"/>
        <end position="30"/>
    </location>
</feature>
<evidence type="ECO:0000256" key="1">
    <source>
        <dbReference type="SAM" id="Phobius"/>
    </source>
</evidence>
<feature type="transmembrane region" description="Helical" evidence="1">
    <location>
        <begin position="252"/>
        <end position="273"/>
    </location>
</feature>
<dbReference type="InterPro" id="IPR050879">
    <property type="entry name" value="Acyltransferase_3"/>
</dbReference>
<evidence type="ECO:0000259" key="2">
    <source>
        <dbReference type="Pfam" id="PF01757"/>
    </source>
</evidence>
<feature type="transmembrane region" description="Helical" evidence="1">
    <location>
        <begin position="155"/>
        <end position="175"/>
    </location>
</feature>
<keyword evidence="1" id="KW-1133">Transmembrane helix</keyword>
<dbReference type="EMBL" id="JAJTTA010000002">
    <property type="protein sequence ID" value="MCF0041858.1"/>
    <property type="molecule type" value="Genomic_DNA"/>
</dbReference>
<keyword evidence="1" id="KW-0472">Membrane</keyword>
<feature type="transmembrane region" description="Helical" evidence="1">
    <location>
        <begin position="311"/>
        <end position="329"/>
    </location>
</feature>
<keyword evidence="4" id="KW-1185">Reference proteome</keyword>
<dbReference type="InterPro" id="IPR002656">
    <property type="entry name" value="Acyl_transf_3_dom"/>
</dbReference>
<keyword evidence="3" id="KW-0012">Acyltransferase</keyword>
<comment type="caution">
    <text evidence="3">The sequence shown here is derived from an EMBL/GenBank/DDBJ whole genome shotgun (WGS) entry which is preliminary data.</text>
</comment>
<dbReference type="PANTHER" id="PTHR23028:SF53">
    <property type="entry name" value="ACYL_TRANSF_3 DOMAIN-CONTAINING PROTEIN"/>
    <property type="match status" value="1"/>
</dbReference>
<feature type="transmembrane region" description="Helical" evidence="1">
    <location>
        <begin position="42"/>
        <end position="61"/>
    </location>
</feature>
<gene>
    <name evidence="3" type="ORF">LXM24_17255</name>
</gene>
<organism evidence="3 4">
    <name type="scientific">Dyadobacter fanqingshengii</name>
    <dbReference type="NCBI Taxonomy" id="2906443"/>
    <lineage>
        <taxon>Bacteria</taxon>
        <taxon>Pseudomonadati</taxon>
        <taxon>Bacteroidota</taxon>
        <taxon>Cytophagia</taxon>
        <taxon>Cytophagales</taxon>
        <taxon>Spirosomataceae</taxon>
        <taxon>Dyadobacter</taxon>
    </lineage>
</organism>
<evidence type="ECO:0000313" key="3">
    <source>
        <dbReference type="EMBL" id="MCF0041858.1"/>
    </source>
</evidence>
<dbReference type="GO" id="GO:0016747">
    <property type="term" value="F:acyltransferase activity, transferring groups other than amino-acyl groups"/>
    <property type="evidence" value="ECO:0007669"/>
    <property type="project" value="InterPro"/>
</dbReference>
<accession>A0A9X1PDU2</accession>
<dbReference type="RefSeq" id="WP_234614663.1">
    <property type="nucleotide sequence ID" value="NZ_CP098806.1"/>
</dbReference>
<name>A0A9X1PDU2_9BACT</name>
<feature type="transmembrane region" description="Helical" evidence="1">
    <location>
        <begin position="285"/>
        <end position="305"/>
    </location>
</feature>
<dbReference type="PANTHER" id="PTHR23028">
    <property type="entry name" value="ACETYLTRANSFERASE"/>
    <property type="match status" value="1"/>
</dbReference>
<reference evidence="3" key="1">
    <citation type="submission" date="2021-12" db="EMBL/GenBank/DDBJ databases">
        <title>Novel species in genus Dyadobacter.</title>
        <authorList>
            <person name="Ma C."/>
        </authorList>
    </citation>
    <scope>NUCLEOTIDE SEQUENCE</scope>
    <source>
        <strain evidence="3">CY399</strain>
    </source>
</reference>
<keyword evidence="3" id="KW-0808">Transferase</keyword>
<keyword evidence="1" id="KW-0812">Transmembrane</keyword>
<protein>
    <submittedName>
        <fullName evidence="3">Acyltransferase</fullName>
    </submittedName>
</protein>
<dbReference type="GO" id="GO:0016020">
    <property type="term" value="C:membrane"/>
    <property type="evidence" value="ECO:0007669"/>
    <property type="project" value="TreeGrafter"/>
</dbReference>
<dbReference type="Proteomes" id="UP001139700">
    <property type="component" value="Unassembled WGS sequence"/>
</dbReference>
<sequence>MSKSPLRIHSLDYLRGLAALGIMFYHMHLLNFGETDASSPLAVIKIYAVAIFFILSGLTLYKVYFDSFNTNGIRTFFIKRILRIVPLLWLATILTFLLSEESYTLKKMAVNMLVLPGILKPEMFVANGAWSIGNELGFYVLFPVILLLTQRNVNYLILLLIAFLIPFFYFTYIVLDPASTLGAQWSKYVSPLNQFVFFLVGMGLGALRKPHPALVKFAPYFASVVVIALFTYPVQGEPIQLAAGNNRIVFSALTTLLCYLIYIADFSFLPASVQWGLSTLGEISYSVYLIHPIVFVLTRIALGNIAVSQPYLLIGITITASLIVSYFLYQYFEKYFMGLAKHFKKPVATAAVLVK</sequence>
<dbReference type="Pfam" id="PF01757">
    <property type="entry name" value="Acyl_transf_3"/>
    <property type="match status" value="1"/>
</dbReference>
<feature type="transmembrane region" description="Helical" evidence="1">
    <location>
        <begin position="81"/>
        <end position="98"/>
    </location>
</feature>
<evidence type="ECO:0000313" key="4">
    <source>
        <dbReference type="Proteomes" id="UP001139700"/>
    </source>
</evidence>
<proteinExistence type="predicted"/>